<dbReference type="EMBL" id="PVWJ01000068">
    <property type="protein sequence ID" value="PSB02225.1"/>
    <property type="molecule type" value="Genomic_DNA"/>
</dbReference>
<evidence type="ECO:0000313" key="2">
    <source>
        <dbReference type="Proteomes" id="UP000238762"/>
    </source>
</evidence>
<proteinExistence type="predicted"/>
<reference evidence="1 2" key="2">
    <citation type="submission" date="2018-03" db="EMBL/GenBank/DDBJ databases">
        <title>The ancient ancestry and fast evolution of plastids.</title>
        <authorList>
            <person name="Moore K.R."/>
            <person name="Magnabosco C."/>
            <person name="Momper L."/>
            <person name="Gold D.A."/>
            <person name="Bosak T."/>
            <person name="Fournier G.P."/>
        </authorList>
    </citation>
    <scope>NUCLEOTIDE SEQUENCE [LARGE SCALE GENOMIC DNA]</scope>
    <source>
        <strain evidence="1 2">CCAP 1448/3</strain>
    </source>
</reference>
<dbReference type="RefSeq" id="WP_106289318.1">
    <property type="nucleotide sequence ID" value="NZ_CAWNTC010000084.1"/>
</dbReference>
<accession>A0A2T1C1R4</accession>
<comment type="caution">
    <text evidence="1">The sequence shown here is derived from an EMBL/GenBank/DDBJ whole genome shotgun (WGS) entry which is preliminary data.</text>
</comment>
<reference evidence="1 2" key="1">
    <citation type="submission" date="2018-02" db="EMBL/GenBank/DDBJ databases">
        <authorList>
            <person name="Cohen D.B."/>
            <person name="Kent A.D."/>
        </authorList>
    </citation>
    <scope>NUCLEOTIDE SEQUENCE [LARGE SCALE GENOMIC DNA]</scope>
    <source>
        <strain evidence="1 2">CCAP 1448/3</strain>
    </source>
</reference>
<protein>
    <submittedName>
        <fullName evidence="1">Uncharacterized protein</fullName>
    </submittedName>
</protein>
<gene>
    <name evidence="1" type="ORF">C7B64_14205</name>
</gene>
<dbReference type="AlphaFoldDB" id="A0A2T1C1R4"/>
<organism evidence="1 2">
    <name type="scientific">Merismopedia glauca CCAP 1448/3</name>
    <dbReference type="NCBI Taxonomy" id="1296344"/>
    <lineage>
        <taxon>Bacteria</taxon>
        <taxon>Bacillati</taxon>
        <taxon>Cyanobacteriota</taxon>
        <taxon>Cyanophyceae</taxon>
        <taxon>Synechococcales</taxon>
        <taxon>Merismopediaceae</taxon>
        <taxon>Merismopedia</taxon>
    </lineage>
</organism>
<keyword evidence="2" id="KW-1185">Reference proteome</keyword>
<dbReference type="OrthoDB" id="458512at2"/>
<name>A0A2T1C1R4_9CYAN</name>
<sequence>MFDTFTEYLHLSPAQTEKLLSLNLTDLLDSPAVLQKLSELNTELLRETLPTAGSILASHLPPFYEWLKTELKIERVPDSPDHTTRWVINFLNNRESLIKLVELHRSVPSPALERAIPRLVGLFDSLEDTTTRREWQTAISALCLVLAVAAREQTLSVAATH</sequence>
<dbReference type="Proteomes" id="UP000238762">
    <property type="component" value="Unassembled WGS sequence"/>
</dbReference>
<evidence type="ECO:0000313" key="1">
    <source>
        <dbReference type="EMBL" id="PSB02225.1"/>
    </source>
</evidence>